<dbReference type="RefSeq" id="WP_235049690.1">
    <property type="nucleotide sequence ID" value="NZ_JAKFHA010000001.1"/>
</dbReference>
<evidence type="ECO:0000256" key="1">
    <source>
        <dbReference type="SAM" id="Phobius"/>
    </source>
</evidence>
<keyword evidence="1" id="KW-1133">Transmembrane helix</keyword>
<evidence type="ECO:0000313" key="2">
    <source>
        <dbReference type="EMBL" id="MCF2525656.1"/>
    </source>
</evidence>
<keyword evidence="1" id="KW-0812">Transmembrane</keyword>
<gene>
    <name evidence="2" type="ORF">LZ495_00235</name>
</gene>
<reference evidence="2" key="1">
    <citation type="submission" date="2022-01" db="EMBL/GenBank/DDBJ databases">
        <title>Genome-Based Taxonomic Classification of the Phylum Actinobacteria.</title>
        <authorList>
            <person name="Gao Y."/>
        </authorList>
    </citation>
    <scope>NUCLEOTIDE SEQUENCE</scope>
    <source>
        <strain evidence="2">KLBMP 8922</strain>
    </source>
</reference>
<dbReference type="AlphaFoldDB" id="A0AA41PTZ1"/>
<dbReference type="Proteomes" id="UP001165378">
    <property type="component" value="Unassembled WGS sequence"/>
</dbReference>
<organism evidence="2 3">
    <name type="scientific">Yinghuangia soli</name>
    <dbReference type="NCBI Taxonomy" id="2908204"/>
    <lineage>
        <taxon>Bacteria</taxon>
        <taxon>Bacillati</taxon>
        <taxon>Actinomycetota</taxon>
        <taxon>Actinomycetes</taxon>
        <taxon>Kitasatosporales</taxon>
        <taxon>Streptomycetaceae</taxon>
        <taxon>Yinghuangia</taxon>
    </lineage>
</organism>
<protein>
    <submittedName>
        <fullName evidence="2">Uncharacterized protein</fullName>
    </submittedName>
</protein>
<sequence>MAYRDPRDPYQERDSWRDGWIRPTRFQAVFYTVMALGILLSGILFFVRNG</sequence>
<evidence type="ECO:0000313" key="3">
    <source>
        <dbReference type="Proteomes" id="UP001165378"/>
    </source>
</evidence>
<keyword evidence="1" id="KW-0472">Membrane</keyword>
<comment type="caution">
    <text evidence="2">The sequence shown here is derived from an EMBL/GenBank/DDBJ whole genome shotgun (WGS) entry which is preliminary data.</text>
</comment>
<proteinExistence type="predicted"/>
<feature type="transmembrane region" description="Helical" evidence="1">
    <location>
        <begin position="28"/>
        <end position="47"/>
    </location>
</feature>
<name>A0AA41PTZ1_9ACTN</name>
<dbReference type="EMBL" id="JAKFHA010000001">
    <property type="protein sequence ID" value="MCF2525656.1"/>
    <property type="molecule type" value="Genomic_DNA"/>
</dbReference>
<keyword evidence="3" id="KW-1185">Reference proteome</keyword>
<accession>A0AA41PTZ1</accession>